<dbReference type="InterPro" id="IPR011284">
    <property type="entry name" value="3oxo_ACP_reduc"/>
</dbReference>
<dbReference type="Proteomes" id="UP001407405">
    <property type="component" value="Unassembled WGS sequence"/>
</dbReference>
<keyword evidence="5" id="KW-0753">Steroid metabolism</keyword>
<keyword evidence="7" id="KW-0521">NADP</keyword>
<evidence type="ECO:0000256" key="6">
    <source>
        <dbReference type="ARBA" id="ARBA00048508"/>
    </source>
</evidence>
<dbReference type="PANTHER" id="PTHR42879:SF2">
    <property type="entry name" value="3-OXOACYL-[ACYL-CARRIER-PROTEIN] REDUCTASE FABG"/>
    <property type="match status" value="1"/>
</dbReference>
<dbReference type="PANTHER" id="PTHR42879">
    <property type="entry name" value="3-OXOACYL-(ACYL-CARRIER-PROTEIN) REDUCTASE"/>
    <property type="match status" value="1"/>
</dbReference>
<dbReference type="InterPro" id="IPR036291">
    <property type="entry name" value="NAD(P)-bd_dom_sf"/>
</dbReference>
<evidence type="ECO:0000259" key="8">
    <source>
        <dbReference type="SMART" id="SM00822"/>
    </source>
</evidence>
<evidence type="ECO:0000256" key="7">
    <source>
        <dbReference type="RuleBase" id="RU366074"/>
    </source>
</evidence>
<dbReference type="NCBIfam" id="NF009466">
    <property type="entry name" value="PRK12826.1-2"/>
    <property type="match status" value="1"/>
</dbReference>
<reference evidence="9 10" key="1">
    <citation type="submission" date="2024-04" db="EMBL/GenBank/DDBJ databases">
        <title>Genome sequencing and metabolic network reconstruction of aminoacids and betaine degradation by Anoxynatronum sibiricum.</title>
        <authorList>
            <person name="Detkova E.N."/>
            <person name="Boltjanskaja Y.V."/>
            <person name="Mardanov A.V."/>
            <person name="Kevbrin V."/>
        </authorList>
    </citation>
    <scope>NUCLEOTIDE SEQUENCE [LARGE SCALE GENOMIC DNA]</scope>
    <source>
        <strain evidence="9 10">Z-7981</strain>
    </source>
</reference>
<comment type="pathway">
    <text evidence="1 7">Lipid metabolism; fatty acid biosynthesis.</text>
</comment>
<evidence type="ECO:0000256" key="2">
    <source>
        <dbReference type="ARBA" id="ARBA00006484"/>
    </source>
</evidence>
<dbReference type="InterPro" id="IPR020904">
    <property type="entry name" value="Sc_DH/Rdtase_CS"/>
</dbReference>
<keyword evidence="4 7" id="KW-0560">Oxidoreductase</keyword>
<evidence type="ECO:0000256" key="5">
    <source>
        <dbReference type="ARBA" id="ARBA00023221"/>
    </source>
</evidence>
<dbReference type="RefSeq" id="WP_343184943.1">
    <property type="nucleotide sequence ID" value="NZ_JBCITM010000003.1"/>
</dbReference>
<dbReference type="SMART" id="SM00822">
    <property type="entry name" value="PKS_KR"/>
    <property type="match status" value="1"/>
</dbReference>
<feature type="domain" description="Ketoreductase" evidence="8">
    <location>
        <begin position="6"/>
        <end position="185"/>
    </location>
</feature>
<dbReference type="InterPro" id="IPR002347">
    <property type="entry name" value="SDR_fam"/>
</dbReference>
<dbReference type="NCBIfam" id="NF004198">
    <property type="entry name" value="PRK05653.1-3"/>
    <property type="match status" value="1"/>
</dbReference>
<keyword evidence="10" id="KW-1185">Reference proteome</keyword>
<dbReference type="Gene3D" id="3.40.50.720">
    <property type="entry name" value="NAD(P)-binding Rossmann-like Domain"/>
    <property type="match status" value="1"/>
</dbReference>
<keyword evidence="7" id="KW-0443">Lipid metabolism</keyword>
<dbReference type="PRINTS" id="PR00080">
    <property type="entry name" value="SDRFAMILY"/>
</dbReference>
<comment type="caution">
    <text evidence="9">The sequence shown here is derived from an EMBL/GenBank/DDBJ whole genome shotgun (WGS) entry which is preliminary data.</text>
</comment>
<dbReference type="NCBIfam" id="TIGR01830">
    <property type="entry name" value="3oxo_ACP_reduc"/>
    <property type="match status" value="1"/>
</dbReference>
<name>A0ABU9VQY3_9CLOT</name>
<dbReference type="NCBIfam" id="NF005559">
    <property type="entry name" value="PRK07231.1"/>
    <property type="match status" value="1"/>
</dbReference>
<accession>A0ABU9VQY3</accession>
<comment type="subunit">
    <text evidence="7">Homotetramer.</text>
</comment>
<comment type="catalytic activity">
    <reaction evidence="6 7">
        <text>a (3R)-hydroxyacyl-[ACP] + NADP(+) = a 3-oxoacyl-[ACP] + NADPH + H(+)</text>
        <dbReference type="Rhea" id="RHEA:17397"/>
        <dbReference type="Rhea" id="RHEA-COMP:9916"/>
        <dbReference type="Rhea" id="RHEA-COMP:9945"/>
        <dbReference type="ChEBI" id="CHEBI:15378"/>
        <dbReference type="ChEBI" id="CHEBI:57783"/>
        <dbReference type="ChEBI" id="CHEBI:58349"/>
        <dbReference type="ChEBI" id="CHEBI:78776"/>
        <dbReference type="ChEBI" id="CHEBI:78827"/>
        <dbReference type="EC" id="1.1.1.100"/>
    </reaction>
</comment>
<comment type="similarity">
    <text evidence="2 7">Belongs to the short-chain dehydrogenases/reductases (SDR) family.</text>
</comment>
<evidence type="ECO:0000313" key="9">
    <source>
        <dbReference type="EMBL" id="MEN1759577.1"/>
    </source>
</evidence>
<dbReference type="PROSITE" id="PS00061">
    <property type="entry name" value="ADH_SHORT"/>
    <property type="match status" value="1"/>
</dbReference>
<keyword evidence="7" id="KW-0275">Fatty acid biosynthesis</keyword>
<evidence type="ECO:0000256" key="4">
    <source>
        <dbReference type="ARBA" id="ARBA00023002"/>
    </source>
</evidence>
<dbReference type="PRINTS" id="PR00081">
    <property type="entry name" value="GDHRDH"/>
</dbReference>
<keyword evidence="7" id="KW-0444">Lipid biosynthesis</keyword>
<dbReference type="GO" id="GO:0004316">
    <property type="term" value="F:3-oxoacyl-[acyl-carrier-protein] reductase (NADPH) activity"/>
    <property type="evidence" value="ECO:0007669"/>
    <property type="project" value="UniProtKB-EC"/>
</dbReference>
<organism evidence="9 10">
    <name type="scientific">Anoxynatronum sibiricum</name>
    <dbReference type="NCBI Taxonomy" id="210623"/>
    <lineage>
        <taxon>Bacteria</taxon>
        <taxon>Bacillati</taxon>
        <taxon>Bacillota</taxon>
        <taxon>Clostridia</taxon>
        <taxon>Eubacteriales</taxon>
        <taxon>Clostridiaceae</taxon>
        <taxon>Anoxynatronum</taxon>
    </lineage>
</organism>
<comment type="function">
    <text evidence="7">Catalyzes the NADPH-dependent reduction of beta-ketoacyl-ACP substrates to beta-hydroxyacyl-ACP products, the first reductive step in the elongation cycle of fatty acid biosynthesis.</text>
</comment>
<dbReference type="Pfam" id="PF13561">
    <property type="entry name" value="adh_short_C2"/>
    <property type="match status" value="1"/>
</dbReference>
<dbReference type="InterPro" id="IPR050259">
    <property type="entry name" value="SDR"/>
</dbReference>
<proteinExistence type="inferred from homology"/>
<gene>
    <name evidence="9" type="primary">fabG</name>
    <name evidence="9" type="ORF">AAIG11_03735</name>
</gene>
<evidence type="ECO:0000313" key="10">
    <source>
        <dbReference type="Proteomes" id="UP001407405"/>
    </source>
</evidence>
<evidence type="ECO:0000256" key="1">
    <source>
        <dbReference type="ARBA" id="ARBA00005194"/>
    </source>
</evidence>
<evidence type="ECO:0000256" key="3">
    <source>
        <dbReference type="ARBA" id="ARBA00012948"/>
    </source>
</evidence>
<dbReference type="SUPFAM" id="SSF51735">
    <property type="entry name" value="NAD(P)-binding Rossmann-fold domains"/>
    <property type="match status" value="1"/>
</dbReference>
<dbReference type="EMBL" id="JBCITM010000003">
    <property type="protein sequence ID" value="MEN1759577.1"/>
    <property type="molecule type" value="Genomic_DNA"/>
</dbReference>
<dbReference type="CDD" id="cd05333">
    <property type="entry name" value="BKR_SDR_c"/>
    <property type="match status" value="1"/>
</dbReference>
<keyword evidence="7" id="KW-0276">Fatty acid metabolism</keyword>
<protein>
    <recommendedName>
        <fullName evidence="3 7">3-oxoacyl-[acyl-carrier-protein] reductase</fullName>
        <ecNumber evidence="3 7">1.1.1.100</ecNumber>
    </recommendedName>
</protein>
<sequence>MNRTNQTVIVTGAARGIGQATAVAFAKRNARLVLCDLKLDWLEETMALVKEAGGELLAYEVDVVDRDSIARMVADVTHQWGRIDVLVNNAGITADAQLKKMSEEAFDQVIDINLKGVFNCTQAVLPAMLEQQDGVILNASSVVGLFGNFGQTNYAATKWGVIGMTKTWAKELGKSGIRVNAVAPGFIATPMVAKMPENVLDMMKDKSPLKRLGKPEDVANAYVFLASEEAGFITGTVLSVDGGVVL</sequence>
<dbReference type="InterPro" id="IPR057326">
    <property type="entry name" value="KR_dom"/>
</dbReference>
<dbReference type="EC" id="1.1.1.100" evidence="3 7"/>